<evidence type="ECO:0000313" key="3">
    <source>
        <dbReference type="Proteomes" id="UP000002630"/>
    </source>
</evidence>
<feature type="region of interest" description="Disordered" evidence="1">
    <location>
        <begin position="28"/>
        <end position="55"/>
    </location>
</feature>
<evidence type="ECO:0000313" key="2">
    <source>
        <dbReference type="EMBL" id="CBJ29118.1"/>
    </source>
</evidence>
<dbReference type="AlphaFoldDB" id="D7FJL6"/>
<proteinExistence type="predicted"/>
<dbReference type="Proteomes" id="UP000002630">
    <property type="component" value="Unassembled WGS sequence"/>
</dbReference>
<dbReference type="InParanoid" id="D7FJL6"/>
<sequence length="112" mass="12220">MHTCDMGDAFAWGAAATGGQDQYRKVGGQARRSFEGGGERVERRMIDSRQRGSGTVLDGFMGPQFCRVGEYSPQGLLTDVVDVVKGSMICVLTRVWYVVVDCLLRLVKEGIG</sequence>
<accession>D7FJL6</accession>
<keyword evidence="3" id="KW-1185">Reference proteome</keyword>
<dbReference type="EMBL" id="FN649760">
    <property type="protein sequence ID" value="CBJ29118.1"/>
    <property type="molecule type" value="Genomic_DNA"/>
</dbReference>
<protein>
    <submittedName>
        <fullName evidence="2">Uncharacterized protein</fullName>
    </submittedName>
</protein>
<evidence type="ECO:0000256" key="1">
    <source>
        <dbReference type="SAM" id="MobiDB-lite"/>
    </source>
</evidence>
<reference evidence="2 3" key="1">
    <citation type="journal article" date="2010" name="Nature">
        <title>The Ectocarpus genome and the independent evolution of multicellularity in brown algae.</title>
        <authorList>
            <person name="Cock J.M."/>
            <person name="Sterck L."/>
            <person name="Rouze P."/>
            <person name="Scornet D."/>
            <person name="Allen A.E."/>
            <person name="Amoutzias G."/>
            <person name="Anthouard V."/>
            <person name="Artiguenave F."/>
            <person name="Aury J.M."/>
            <person name="Badger J.H."/>
            <person name="Beszteri B."/>
            <person name="Billiau K."/>
            <person name="Bonnet E."/>
            <person name="Bothwell J.H."/>
            <person name="Bowler C."/>
            <person name="Boyen C."/>
            <person name="Brownlee C."/>
            <person name="Carrano C.J."/>
            <person name="Charrier B."/>
            <person name="Cho G.Y."/>
            <person name="Coelho S.M."/>
            <person name="Collen J."/>
            <person name="Corre E."/>
            <person name="Da Silva C."/>
            <person name="Delage L."/>
            <person name="Delaroque N."/>
            <person name="Dittami S.M."/>
            <person name="Doulbeau S."/>
            <person name="Elias M."/>
            <person name="Farnham G."/>
            <person name="Gachon C.M."/>
            <person name="Gschloessl B."/>
            <person name="Heesch S."/>
            <person name="Jabbari K."/>
            <person name="Jubin C."/>
            <person name="Kawai H."/>
            <person name="Kimura K."/>
            <person name="Kloareg B."/>
            <person name="Kupper F.C."/>
            <person name="Lang D."/>
            <person name="Le Bail A."/>
            <person name="Leblanc C."/>
            <person name="Lerouge P."/>
            <person name="Lohr M."/>
            <person name="Lopez P.J."/>
            <person name="Martens C."/>
            <person name="Maumus F."/>
            <person name="Michel G."/>
            <person name="Miranda-Saavedra D."/>
            <person name="Morales J."/>
            <person name="Moreau H."/>
            <person name="Motomura T."/>
            <person name="Nagasato C."/>
            <person name="Napoli C.A."/>
            <person name="Nelson D.R."/>
            <person name="Nyvall-Collen P."/>
            <person name="Peters A.F."/>
            <person name="Pommier C."/>
            <person name="Potin P."/>
            <person name="Poulain J."/>
            <person name="Quesneville H."/>
            <person name="Read B."/>
            <person name="Rensing S.A."/>
            <person name="Ritter A."/>
            <person name="Rousvoal S."/>
            <person name="Samanta M."/>
            <person name="Samson G."/>
            <person name="Schroeder D.C."/>
            <person name="Segurens B."/>
            <person name="Strittmatter M."/>
            <person name="Tonon T."/>
            <person name="Tregear J.W."/>
            <person name="Valentin K."/>
            <person name="von Dassow P."/>
            <person name="Yamagishi T."/>
            <person name="Van de Peer Y."/>
            <person name="Wincker P."/>
        </authorList>
    </citation>
    <scope>NUCLEOTIDE SEQUENCE [LARGE SCALE GENOMIC DNA]</scope>
    <source>
        <strain evidence="3">Ec32 / CCAP1310/4</strain>
    </source>
</reference>
<gene>
    <name evidence="2" type="ORF">Esi_0135_0001</name>
</gene>
<feature type="compositionally biased region" description="Basic and acidic residues" evidence="1">
    <location>
        <begin position="32"/>
        <end position="50"/>
    </location>
</feature>
<organism evidence="2 3">
    <name type="scientific">Ectocarpus siliculosus</name>
    <name type="common">Brown alga</name>
    <name type="synonym">Conferva siliculosa</name>
    <dbReference type="NCBI Taxonomy" id="2880"/>
    <lineage>
        <taxon>Eukaryota</taxon>
        <taxon>Sar</taxon>
        <taxon>Stramenopiles</taxon>
        <taxon>Ochrophyta</taxon>
        <taxon>PX clade</taxon>
        <taxon>Phaeophyceae</taxon>
        <taxon>Ectocarpales</taxon>
        <taxon>Ectocarpaceae</taxon>
        <taxon>Ectocarpus</taxon>
    </lineage>
</organism>
<name>D7FJL6_ECTSI</name>